<protein>
    <submittedName>
        <fullName evidence="1">Uncharacterized protein</fullName>
    </submittedName>
</protein>
<keyword evidence="2" id="KW-1185">Reference proteome</keyword>
<sequence length="335" mass="36750">MKHVIVNESLQESEARPPGAFDTLVDRSVAAARDMLASPAGSERLSRCPACGSTALAGAFSRHGYDYSECRDCRSLWALHRPSAGQMRWYLHESPAARFRSDPGYLGSIRGRLNDLALGHAELMEDQAGRARVEGWVAQVGPRSPVAIDRLARRGVSPVAAVAPLPPFEAFGGTDQETFGSLSDLGPDSARLVSAFEILEHERDLPAFLAEARRVLAPGGILVATARAGSGFDVQVLWEHADVFPAEHINLPSVEGMQTLLDRTGFEAVEISTPGQLDLQIVRRLHDRSGVQLPRFLEYILSHRDSSCLERFQAFIQEQRLSSHLRVIARKLPTE</sequence>
<dbReference type="AlphaFoldDB" id="A0A518H5Y0"/>
<gene>
    <name evidence="1" type="ORF">ElP_41590</name>
</gene>
<dbReference type="InterPro" id="IPR024064">
    <property type="entry name" value="FdhE-like_sf"/>
</dbReference>
<dbReference type="KEGG" id="tpla:ElP_41590"/>
<dbReference type="OrthoDB" id="9794575at2"/>
<reference evidence="1 2" key="1">
    <citation type="submission" date="2019-02" db="EMBL/GenBank/DDBJ databases">
        <title>Deep-cultivation of Planctomycetes and their phenomic and genomic characterization uncovers novel biology.</title>
        <authorList>
            <person name="Wiegand S."/>
            <person name="Jogler M."/>
            <person name="Boedeker C."/>
            <person name="Pinto D."/>
            <person name="Vollmers J."/>
            <person name="Rivas-Marin E."/>
            <person name="Kohn T."/>
            <person name="Peeters S.H."/>
            <person name="Heuer A."/>
            <person name="Rast P."/>
            <person name="Oberbeckmann S."/>
            <person name="Bunk B."/>
            <person name="Jeske O."/>
            <person name="Meyerdierks A."/>
            <person name="Storesund J.E."/>
            <person name="Kallscheuer N."/>
            <person name="Luecker S."/>
            <person name="Lage O.M."/>
            <person name="Pohl T."/>
            <person name="Merkel B.J."/>
            <person name="Hornburger P."/>
            <person name="Mueller R.-W."/>
            <person name="Bruemmer F."/>
            <person name="Labrenz M."/>
            <person name="Spormann A.M."/>
            <person name="Op den Camp H."/>
            <person name="Overmann J."/>
            <person name="Amann R."/>
            <person name="Jetten M.S.M."/>
            <person name="Mascher T."/>
            <person name="Medema M.H."/>
            <person name="Devos D.P."/>
            <person name="Kaster A.-K."/>
            <person name="Ovreas L."/>
            <person name="Rohde M."/>
            <person name="Galperin M.Y."/>
            <person name="Jogler C."/>
        </authorList>
    </citation>
    <scope>NUCLEOTIDE SEQUENCE [LARGE SCALE GENOMIC DNA]</scope>
    <source>
        <strain evidence="1 2">ElP</strain>
    </source>
</reference>
<organism evidence="1 2">
    <name type="scientific">Tautonia plasticadhaerens</name>
    <dbReference type="NCBI Taxonomy" id="2527974"/>
    <lineage>
        <taxon>Bacteria</taxon>
        <taxon>Pseudomonadati</taxon>
        <taxon>Planctomycetota</taxon>
        <taxon>Planctomycetia</taxon>
        <taxon>Isosphaerales</taxon>
        <taxon>Isosphaeraceae</taxon>
        <taxon>Tautonia</taxon>
    </lineage>
</organism>
<dbReference type="EMBL" id="CP036426">
    <property type="protein sequence ID" value="QDV36240.1"/>
    <property type="molecule type" value="Genomic_DNA"/>
</dbReference>
<dbReference type="Gene3D" id="3.40.50.150">
    <property type="entry name" value="Vaccinia Virus protein VP39"/>
    <property type="match status" value="1"/>
</dbReference>
<dbReference type="Proteomes" id="UP000317835">
    <property type="component" value="Chromosome"/>
</dbReference>
<proteinExistence type="predicted"/>
<evidence type="ECO:0000313" key="1">
    <source>
        <dbReference type="EMBL" id="QDV36240.1"/>
    </source>
</evidence>
<name>A0A518H5Y0_9BACT</name>
<accession>A0A518H5Y0</accession>
<evidence type="ECO:0000313" key="2">
    <source>
        <dbReference type="Proteomes" id="UP000317835"/>
    </source>
</evidence>
<dbReference type="InterPro" id="IPR029063">
    <property type="entry name" value="SAM-dependent_MTases_sf"/>
</dbReference>
<dbReference type="Pfam" id="PF13489">
    <property type="entry name" value="Methyltransf_23"/>
    <property type="match status" value="1"/>
</dbReference>
<dbReference type="SUPFAM" id="SSF53335">
    <property type="entry name" value="S-adenosyl-L-methionine-dependent methyltransferases"/>
    <property type="match status" value="1"/>
</dbReference>
<dbReference type="SUPFAM" id="SSF144020">
    <property type="entry name" value="FdhE-like"/>
    <property type="match status" value="1"/>
</dbReference>
<dbReference type="RefSeq" id="WP_145272358.1">
    <property type="nucleotide sequence ID" value="NZ_CP036426.1"/>
</dbReference>